<dbReference type="GO" id="GO:0009086">
    <property type="term" value="P:methionine biosynthetic process"/>
    <property type="evidence" value="ECO:0007669"/>
    <property type="project" value="TreeGrafter"/>
</dbReference>
<dbReference type="Pfam" id="PF00561">
    <property type="entry name" value="Abhydrolase_1"/>
    <property type="match status" value="1"/>
</dbReference>
<dbReference type="OrthoDB" id="9800754at2"/>
<dbReference type="GO" id="GO:0004414">
    <property type="term" value="F:homoserine O-acetyltransferase activity"/>
    <property type="evidence" value="ECO:0007669"/>
    <property type="project" value="TreeGrafter"/>
</dbReference>
<dbReference type="SUPFAM" id="SSF53474">
    <property type="entry name" value="alpha/beta-Hydrolases"/>
    <property type="match status" value="1"/>
</dbReference>
<evidence type="ECO:0000259" key="2">
    <source>
        <dbReference type="Pfam" id="PF00561"/>
    </source>
</evidence>
<evidence type="ECO:0000313" key="3">
    <source>
        <dbReference type="EMBL" id="RFN59754.1"/>
    </source>
</evidence>
<dbReference type="InterPro" id="IPR029058">
    <property type="entry name" value="AB_hydrolase_fold"/>
</dbReference>
<dbReference type="InterPro" id="IPR000073">
    <property type="entry name" value="AB_hydrolase_1"/>
</dbReference>
<dbReference type="Gene3D" id="3.40.50.1820">
    <property type="entry name" value="alpha/beta hydrolase"/>
    <property type="match status" value="1"/>
</dbReference>
<evidence type="ECO:0000313" key="4">
    <source>
        <dbReference type="Proteomes" id="UP000261082"/>
    </source>
</evidence>
<comment type="caution">
    <text evidence="3">The sequence shown here is derived from an EMBL/GenBank/DDBJ whole genome shotgun (WGS) entry which is preliminary data.</text>
</comment>
<dbReference type="RefSeq" id="WP_117158815.1">
    <property type="nucleotide sequence ID" value="NZ_QVID01000001.1"/>
</dbReference>
<dbReference type="PANTHER" id="PTHR32268:SF11">
    <property type="entry name" value="HOMOSERINE O-ACETYLTRANSFERASE"/>
    <property type="match status" value="1"/>
</dbReference>
<feature type="domain" description="AB hydrolase-1" evidence="2">
    <location>
        <begin position="36"/>
        <end position="149"/>
    </location>
</feature>
<dbReference type="AlphaFoldDB" id="A0A3E1QCC8"/>
<accession>A0A3E1QCC8</accession>
<dbReference type="GO" id="GO:0009092">
    <property type="term" value="P:homoserine metabolic process"/>
    <property type="evidence" value="ECO:0007669"/>
    <property type="project" value="TreeGrafter"/>
</dbReference>
<dbReference type="GO" id="GO:0016787">
    <property type="term" value="F:hydrolase activity"/>
    <property type="evidence" value="ECO:0007669"/>
    <property type="project" value="UniProtKB-KW"/>
</dbReference>
<keyword evidence="3" id="KW-0378">Hydrolase</keyword>
<dbReference type="Proteomes" id="UP000261082">
    <property type="component" value="Unassembled WGS sequence"/>
</dbReference>
<proteinExistence type="predicted"/>
<dbReference type="InterPro" id="IPR008220">
    <property type="entry name" value="HAT_MetX-like"/>
</dbReference>
<reference evidence="3 4" key="1">
    <citation type="journal article" date="2007" name="Int. J. Syst. Evol. Microbiol.">
        <title>Marixanthomonas ophiurae gen. nov., sp. nov., a marine bacterium of the family Flavobacteriaceae isolated from a deep-sea brittle star.</title>
        <authorList>
            <person name="Romanenko L.A."/>
            <person name="Uchino M."/>
            <person name="Frolova G.M."/>
            <person name="Mikhailov V.V."/>
        </authorList>
    </citation>
    <scope>NUCLEOTIDE SEQUENCE [LARGE SCALE GENOMIC DNA]</scope>
    <source>
        <strain evidence="3 4">KMM 3046</strain>
    </source>
</reference>
<gene>
    <name evidence="3" type="ORF">DZ858_06785</name>
</gene>
<evidence type="ECO:0000256" key="1">
    <source>
        <dbReference type="ARBA" id="ARBA00022679"/>
    </source>
</evidence>
<name>A0A3E1QCC8_9FLAO</name>
<sequence>MKLQTVHIPYTTQNENFSDTIPLSFEVFGPTLCEAPIVLVNHALTGNSSVTGENGWWDQLIGDEKCIDTKHYTVLAFNIPGNGYDGFLLENPEAFSLYDVAKLFLLAINQLQIKKIHVAIGGSLGGSIAWQMAVLRPNLFENVIPIATDWKATDWLLANCRVQKQILDNSENPVHDARIHAMTLYRTPESFKQKFNRSINEKLHVFNVESWLLHHGKKLQTRFQLKAYKMMTHLLTTVNIAKETGNFLSAVRNIQGNVHLVGVDTDLFFTNKEIKDTYQIYKTIKNNVYYHEIHSIHGHDAFLIEFEQLQTILQPIFQKKNTNYEHHNHRQKNTRETTSVN</sequence>
<organism evidence="3 4">
    <name type="scientific">Marixanthomonas ophiurae</name>
    <dbReference type="NCBI Taxonomy" id="387659"/>
    <lineage>
        <taxon>Bacteria</taxon>
        <taxon>Pseudomonadati</taxon>
        <taxon>Bacteroidota</taxon>
        <taxon>Flavobacteriia</taxon>
        <taxon>Flavobacteriales</taxon>
        <taxon>Flavobacteriaceae</taxon>
        <taxon>Marixanthomonas</taxon>
    </lineage>
</organism>
<keyword evidence="1" id="KW-0808">Transferase</keyword>
<protein>
    <submittedName>
        <fullName evidence="3">Alpha/beta fold hydrolase</fullName>
    </submittedName>
</protein>
<dbReference type="EMBL" id="QVID01000001">
    <property type="protein sequence ID" value="RFN59754.1"/>
    <property type="molecule type" value="Genomic_DNA"/>
</dbReference>
<dbReference type="PANTHER" id="PTHR32268">
    <property type="entry name" value="HOMOSERINE O-ACETYLTRANSFERASE"/>
    <property type="match status" value="1"/>
</dbReference>
<keyword evidence="4" id="KW-1185">Reference proteome</keyword>